<dbReference type="InterPro" id="IPR036728">
    <property type="entry name" value="PBP_GOBP_sf"/>
</dbReference>
<feature type="signal peptide" evidence="2">
    <location>
        <begin position="1"/>
        <end position="16"/>
    </location>
</feature>
<gene>
    <name evidence="3" type="ORF">RN001_002500</name>
</gene>
<evidence type="ECO:0000256" key="1">
    <source>
        <dbReference type="ARBA" id="ARBA00022729"/>
    </source>
</evidence>
<keyword evidence="1 2" id="KW-0732">Signal</keyword>
<organism evidence="3 4">
    <name type="scientific">Aquatica leii</name>
    <dbReference type="NCBI Taxonomy" id="1421715"/>
    <lineage>
        <taxon>Eukaryota</taxon>
        <taxon>Metazoa</taxon>
        <taxon>Ecdysozoa</taxon>
        <taxon>Arthropoda</taxon>
        <taxon>Hexapoda</taxon>
        <taxon>Insecta</taxon>
        <taxon>Pterygota</taxon>
        <taxon>Neoptera</taxon>
        <taxon>Endopterygota</taxon>
        <taxon>Coleoptera</taxon>
        <taxon>Polyphaga</taxon>
        <taxon>Elateriformia</taxon>
        <taxon>Elateroidea</taxon>
        <taxon>Lampyridae</taxon>
        <taxon>Luciolinae</taxon>
        <taxon>Aquatica</taxon>
    </lineage>
</organism>
<sequence length="151" mass="16807">MQYLLIIPCIFVFTYAVSDQFVKEVKSKIVEIASDCISEVGASNEDVLELLSKKLPSTREGKCLVSCFQKKFGFQDENGKPDQERTLALLESLHDDDPVMYNNVLQIALTCSSEVYKMEIADHCDAAVAICVCAIREGQKFGLEDPFILTG</sequence>
<dbReference type="Proteomes" id="UP001353858">
    <property type="component" value="Unassembled WGS sequence"/>
</dbReference>
<comment type="caution">
    <text evidence="3">The sequence shown here is derived from an EMBL/GenBank/DDBJ whole genome shotgun (WGS) entry which is preliminary data.</text>
</comment>
<keyword evidence="4" id="KW-1185">Reference proteome</keyword>
<dbReference type="EMBL" id="JARPUR010000001">
    <property type="protein sequence ID" value="KAK4886229.1"/>
    <property type="molecule type" value="Genomic_DNA"/>
</dbReference>
<proteinExistence type="predicted"/>
<protein>
    <submittedName>
        <fullName evidence="3">Uncharacterized protein</fullName>
    </submittedName>
</protein>
<accession>A0AAN7SLV2</accession>
<feature type="chain" id="PRO_5042950016" evidence="2">
    <location>
        <begin position="17"/>
        <end position="151"/>
    </location>
</feature>
<dbReference type="PANTHER" id="PTHR11857">
    <property type="entry name" value="ODORANT BINDING PROTEIN-RELATED"/>
    <property type="match status" value="1"/>
</dbReference>
<dbReference type="SMART" id="SM00708">
    <property type="entry name" value="PhBP"/>
    <property type="match status" value="1"/>
</dbReference>
<dbReference type="InterPro" id="IPR006170">
    <property type="entry name" value="PBP/GOBP"/>
</dbReference>
<dbReference type="GO" id="GO:0007608">
    <property type="term" value="P:sensory perception of smell"/>
    <property type="evidence" value="ECO:0007669"/>
    <property type="project" value="TreeGrafter"/>
</dbReference>
<dbReference type="GO" id="GO:0005549">
    <property type="term" value="F:odorant binding"/>
    <property type="evidence" value="ECO:0007669"/>
    <property type="project" value="InterPro"/>
</dbReference>
<dbReference type="Gene3D" id="1.10.238.20">
    <property type="entry name" value="Pheromone/general odorant binding protein domain"/>
    <property type="match status" value="1"/>
</dbReference>
<evidence type="ECO:0000313" key="3">
    <source>
        <dbReference type="EMBL" id="KAK4886229.1"/>
    </source>
</evidence>
<dbReference type="PANTHER" id="PTHR11857:SF42">
    <property type="entry name" value="GENERAL ODORANT-BINDING PROTEIN 19D-RELATED"/>
    <property type="match status" value="1"/>
</dbReference>
<evidence type="ECO:0000313" key="4">
    <source>
        <dbReference type="Proteomes" id="UP001353858"/>
    </source>
</evidence>
<dbReference type="GO" id="GO:0005615">
    <property type="term" value="C:extracellular space"/>
    <property type="evidence" value="ECO:0007669"/>
    <property type="project" value="TreeGrafter"/>
</dbReference>
<dbReference type="SUPFAM" id="SSF47565">
    <property type="entry name" value="Insect pheromone/odorant-binding proteins"/>
    <property type="match status" value="1"/>
</dbReference>
<evidence type="ECO:0000256" key="2">
    <source>
        <dbReference type="SAM" id="SignalP"/>
    </source>
</evidence>
<dbReference type="Pfam" id="PF01395">
    <property type="entry name" value="PBP_GOBP"/>
    <property type="match status" value="1"/>
</dbReference>
<dbReference type="AlphaFoldDB" id="A0AAN7SLV2"/>
<reference evidence="4" key="1">
    <citation type="submission" date="2023-01" db="EMBL/GenBank/DDBJ databases">
        <title>Key to firefly adult light organ development and bioluminescence: homeobox transcription factors regulate luciferase expression and transportation to peroxisome.</title>
        <authorList>
            <person name="Fu X."/>
        </authorList>
    </citation>
    <scope>NUCLEOTIDE SEQUENCE [LARGE SCALE GENOMIC DNA]</scope>
</reference>
<name>A0AAN7SLV2_9COLE</name>
<dbReference type="CDD" id="cd23992">
    <property type="entry name" value="PBP_GOBP"/>
    <property type="match status" value="1"/>
</dbReference>